<dbReference type="EMBL" id="CP009526">
    <property type="protein sequence ID" value="AKB49399.1"/>
    <property type="molecule type" value="Genomic_DNA"/>
</dbReference>
<dbReference type="KEGG" id="mbw:MSBRW_0146"/>
<organism evidence="3 4">
    <name type="scientific">Methanosarcina barkeri str. Wiesmoor</name>
    <dbReference type="NCBI Taxonomy" id="1434109"/>
    <lineage>
        <taxon>Archaea</taxon>
        <taxon>Methanobacteriati</taxon>
        <taxon>Methanobacteriota</taxon>
        <taxon>Stenosarchaea group</taxon>
        <taxon>Methanomicrobia</taxon>
        <taxon>Methanosarcinales</taxon>
        <taxon>Methanosarcinaceae</taxon>
        <taxon>Methanosarcina</taxon>
    </lineage>
</organism>
<dbReference type="GO" id="GO:0003677">
    <property type="term" value="F:DNA binding"/>
    <property type="evidence" value="ECO:0007669"/>
    <property type="project" value="UniProtKB-KW"/>
</dbReference>
<keyword evidence="1" id="KW-0238">DNA-binding</keyword>
<evidence type="ECO:0000256" key="1">
    <source>
        <dbReference type="ARBA" id="ARBA00023125"/>
    </source>
</evidence>
<feature type="domain" description="Cas12f1-like TNB" evidence="2">
    <location>
        <begin position="4"/>
        <end position="27"/>
    </location>
</feature>
<sequence>MTLKDREWECPDCKTKHDRGINTAINIKKFSLQDQNLIFI</sequence>
<dbReference type="AlphaFoldDB" id="A0A0E3QI79"/>
<dbReference type="PATRIC" id="fig|1434109.4.peg.152"/>
<dbReference type="Pfam" id="PF07282">
    <property type="entry name" value="Cas12f1-like_TNB"/>
    <property type="match status" value="1"/>
</dbReference>
<evidence type="ECO:0000259" key="2">
    <source>
        <dbReference type="Pfam" id="PF07282"/>
    </source>
</evidence>
<dbReference type="HOGENOM" id="CLU_3282822_0_0_2"/>
<reference evidence="3 4" key="1">
    <citation type="submission" date="2014-07" db="EMBL/GenBank/DDBJ databases">
        <title>Methanogenic archaea and the global carbon cycle.</title>
        <authorList>
            <person name="Henriksen J.R."/>
            <person name="Luke J."/>
            <person name="Reinhart S."/>
            <person name="Benedict M.N."/>
            <person name="Youngblut N.D."/>
            <person name="Metcalf M.E."/>
            <person name="Whitaker R.J."/>
            <person name="Metcalf W.W."/>
        </authorList>
    </citation>
    <scope>NUCLEOTIDE SEQUENCE [LARGE SCALE GENOMIC DNA]</scope>
    <source>
        <strain evidence="3 4">Wiesmoor</strain>
    </source>
</reference>
<dbReference type="InterPro" id="IPR010095">
    <property type="entry name" value="Cas12f1-like_TNB"/>
</dbReference>
<dbReference type="Proteomes" id="UP000033038">
    <property type="component" value="Chromosome"/>
</dbReference>
<evidence type="ECO:0000313" key="3">
    <source>
        <dbReference type="EMBL" id="AKB49399.1"/>
    </source>
</evidence>
<name>A0A0E3QI79_METBA</name>
<proteinExistence type="predicted"/>
<protein>
    <submittedName>
        <fullName evidence="3">Mobile element protein</fullName>
    </submittedName>
</protein>
<evidence type="ECO:0000313" key="4">
    <source>
        <dbReference type="Proteomes" id="UP000033038"/>
    </source>
</evidence>
<accession>A0A0E3QI79</accession>
<gene>
    <name evidence="3" type="ORF">MSBRW_0146</name>
</gene>